<protein>
    <submittedName>
        <fullName evidence="1">Uncharacterized protein</fullName>
    </submittedName>
</protein>
<evidence type="ECO:0000313" key="2">
    <source>
        <dbReference type="Proteomes" id="UP000320813"/>
    </source>
</evidence>
<organism evidence="1 2">
    <name type="scientific">Candidatus Acidulodesulfobacterium ferriphilum</name>
    <dbReference type="NCBI Taxonomy" id="2597223"/>
    <lineage>
        <taxon>Bacteria</taxon>
        <taxon>Deltaproteobacteria</taxon>
        <taxon>Candidatus Acidulodesulfobacterales</taxon>
        <taxon>Candidatus Acidulodesulfobacterium</taxon>
    </lineage>
</organism>
<evidence type="ECO:0000313" key="1">
    <source>
        <dbReference type="EMBL" id="RZD14422.1"/>
    </source>
</evidence>
<accession>A0A519BAV7</accession>
<dbReference type="AlphaFoldDB" id="A0A519BAV7"/>
<dbReference type="Proteomes" id="UP000320813">
    <property type="component" value="Unassembled WGS sequence"/>
</dbReference>
<proteinExistence type="predicted"/>
<reference evidence="1 2" key="1">
    <citation type="submission" date="2019-01" db="EMBL/GenBank/DDBJ databases">
        <title>Insights into ecological role of a new deltaproteobacterial order Candidatus Sinidesulfobacterales (Sva0485) by metagenomics and metatranscriptomics.</title>
        <authorList>
            <person name="Tan S."/>
            <person name="Liu J."/>
            <person name="Fang Y."/>
            <person name="Hedlund B.P."/>
            <person name="Lian Z.H."/>
            <person name="Huang L.Y."/>
            <person name="Li J.T."/>
            <person name="Huang L.N."/>
            <person name="Li W.J."/>
            <person name="Jiang H.C."/>
            <person name="Dong H.L."/>
            <person name="Shu W.S."/>
        </authorList>
    </citation>
    <scope>NUCLEOTIDE SEQUENCE [LARGE SCALE GENOMIC DNA]</scope>
    <source>
        <strain evidence="1">AP3</strain>
    </source>
</reference>
<name>A0A519BAV7_9DELT</name>
<gene>
    <name evidence="1" type="ORF">EVJ47_04435</name>
</gene>
<dbReference type="EMBL" id="SGBD01000002">
    <property type="protein sequence ID" value="RZD14422.1"/>
    <property type="molecule type" value="Genomic_DNA"/>
</dbReference>
<sequence>MNTAFQKKSIRMAIFFIFSIFVSMLLLAKSADASVKIGILPYKIISTHYGRYSYIKDSIPVILASNLSSSGISVSRNSDINDFITKNHITSFSTGNLLKISEHFDLKYLVFGRVIKIGNVFDITTNVFNPSEKAVVYRHSIQVSGSKFIINDISGLSKDIKTKIASLTSQEKVKKPEELQAPSPVISSAPPATSNMYIKRFNQNSKGLLRTPTKHYVIQAFSAGKFLNKGAQVAVATRSRVILYNLLINGGLKKLTQYNLSLRSNAIYIGFYKISKNRTAIVLTKTKLGMVISYLLAYNDGKLIKITPNYNLFLRVMSLKNHKKVIVGQNPISVVPSGRYFNDSVIGQNTYPIGQFGGDTYVYRFNENNNTLVKAGNLPFFSGITLYGTAYGNFMGNGKKYLLALSNSGNLMIINEKGKTVYTGSKTYGGSPLQIKVPSFGGVRSSSVTGGLIYNVPAQVSKFHINGKDGIVVIKNYRQGAFMQHLNYYTKNSVYSLVWNNVNFYPMWKIRPVAGYSAGFSIFKLNKKTYLANAVVESSGSMFSKPESYIAIYKLSS</sequence>
<comment type="caution">
    <text evidence="1">The sequence shown here is derived from an EMBL/GenBank/DDBJ whole genome shotgun (WGS) entry which is preliminary data.</text>
</comment>